<feature type="domain" description="Histidine kinase" evidence="11">
    <location>
        <begin position="1034"/>
        <end position="1245"/>
    </location>
</feature>
<dbReference type="SMART" id="SM00388">
    <property type="entry name" value="HisKA"/>
    <property type="match status" value="1"/>
</dbReference>
<dbReference type="SUPFAM" id="SSF47384">
    <property type="entry name" value="Homodimeric domain of signal transducing histidine kinase"/>
    <property type="match status" value="1"/>
</dbReference>
<evidence type="ECO:0000256" key="4">
    <source>
        <dbReference type="ARBA" id="ARBA00022553"/>
    </source>
</evidence>
<evidence type="ECO:0000259" key="11">
    <source>
        <dbReference type="PROSITE" id="PS50109"/>
    </source>
</evidence>
<keyword evidence="4" id="KW-0597">Phosphoprotein</keyword>
<evidence type="ECO:0000259" key="12">
    <source>
        <dbReference type="PROSITE" id="PS50885"/>
    </source>
</evidence>
<dbReference type="CDD" id="cd06225">
    <property type="entry name" value="HAMP"/>
    <property type="match status" value="1"/>
</dbReference>
<keyword evidence="5" id="KW-0808">Transferase</keyword>
<evidence type="ECO:0000256" key="3">
    <source>
        <dbReference type="ARBA" id="ARBA00012438"/>
    </source>
</evidence>
<dbReference type="Gene3D" id="1.10.287.130">
    <property type="match status" value="1"/>
</dbReference>
<feature type="transmembrane region" description="Helical" evidence="10">
    <location>
        <begin position="734"/>
        <end position="755"/>
    </location>
</feature>
<keyword evidence="9" id="KW-0902">Two-component regulatory system</keyword>
<comment type="catalytic activity">
    <reaction evidence="1">
        <text>ATP + protein L-histidine = ADP + protein N-phospho-L-histidine.</text>
        <dbReference type="EC" id="2.7.13.3"/>
    </reaction>
</comment>
<dbReference type="SMART" id="SM00387">
    <property type="entry name" value="HATPase_c"/>
    <property type="match status" value="1"/>
</dbReference>
<gene>
    <name evidence="13" type="ORF">QM480_24560</name>
</gene>
<dbReference type="PANTHER" id="PTHR43065">
    <property type="entry name" value="SENSOR HISTIDINE KINASE"/>
    <property type="match status" value="1"/>
</dbReference>
<keyword evidence="10" id="KW-0812">Transmembrane</keyword>
<evidence type="ECO:0000256" key="9">
    <source>
        <dbReference type="ARBA" id="ARBA00023012"/>
    </source>
</evidence>
<dbReference type="SUPFAM" id="SSF55874">
    <property type="entry name" value="ATPase domain of HSP90 chaperone/DNA topoisomerase II/histidine kinase"/>
    <property type="match status" value="1"/>
</dbReference>
<evidence type="ECO:0000313" key="14">
    <source>
        <dbReference type="Proteomes" id="UP001236569"/>
    </source>
</evidence>
<dbReference type="PRINTS" id="PR00344">
    <property type="entry name" value="BCTRLSENSOR"/>
</dbReference>
<evidence type="ECO:0000256" key="7">
    <source>
        <dbReference type="ARBA" id="ARBA00022777"/>
    </source>
</evidence>
<keyword evidence="8" id="KW-0067">ATP-binding</keyword>
<evidence type="ECO:0000313" key="13">
    <source>
        <dbReference type="EMBL" id="MDI9867540.1"/>
    </source>
</evidence>
<dbReference type="CDD" id="cd00082">
    <property type="entry name" value="HisKA"/>
    <property type="match status" value="1"/>
</dbReference>
<sequence>MVIHLQSFIRFIVQKRKIFLGLALLTFSLAFLVYFLSEKGPVSATEDKYLYDVQQKVQEEVNVSQEDLRKIIATLQTLGAKPQFSQFAVQATHPYFIFKNHELIYWSDSRFVPEYEKIRGTYTARSFEIDRNKFVVNHGQSGGYEIFSLIELFRLYESETNHLKSTYNPSIFSIDPQNLSVEKSNNPHLNIHTEDQIFLFVVTPPKADSLKNQSIPVNVIVLGVLGLLLLTVFVLSVIWVLNHEHQYEKAFVLLGVFLLGLRGIMLFYSLPFIFYESNLFNPKFYASSAIVPSLGDLMLNLIVVFFLLLYLVNYYYKMKFYLWVMHVSQSLKITIASILVFLSFYIYKSLYFVLVNIYIFSQYRLDISLSIDFWDRPLKTSCIGIFLLVSLVYFLATHVLINLFIKLLRLTKPLIYMGILFVISLFCMVFWALLFDIGIGVLSLHGLYIGLITWMQFPRYLYTFRYQTTIYFFSASIICAAMATNVVYKQAIRRDLVMKQQLGKKYLAENDEIGEFLLSKLTTQVKEDTALLRIARKAVLPREEVQNYFKKSLLDNYFDYYDVEISVFDPAGNSLSNVDGSSSYAMYEKEYNRLKYKTNYPDLFFINEPRNGFVKQYVEFIPLATNFEDKVGYIVLDLRERDGITKDAFSDLTMSDGSQLELGNFSFAVYENGHIVNSGGKGYNYERKMPLSVLNNPFLFTEGLTNNGYKHLGVTGKNNRKIIVSSEEMTPSGLYSNFSFLFLVLVVTIICVMLLYSVRYGFTRMNVSLATKIQIYLNVAFLLPLILVVGITLSIIGTKLAESQSQSYLSQTENVSISVWPAVEKYAQGKMSEEFLSDTLIKIVSNSKKFVSIFDTTGKLLATNKNLIYQTNMVSKYLNPLAYTKLIEEKELKVSLSEQLGNLTFTTSFLGMRSNEGRLLGIISIPFYDSKVWYEKEVSAVIGSLLNAFTTIFVILLLLSFFASNALTVPLRIITNKLRKIDLSKTNEALSWRSDDEIGVLIKAYNQMLIKLEESKIALADSNKQSAWQQMAKQVAHEIKNPLTPMKLSLQLLQHKLSRGVTIDAVQIKDQIDSLTGQIDNLSYIANSFSDFARMPIPKKEVFDIVAEATMVINLFLEDKTIRLIKDIPANSIYVVGDKHLTGNIIKNLIVNAIQSVPSHRSPIITVRLIRGIEAITFSVTDNGIGIPEEDRSKIFMLDFSTKEQGSGVGLALAKWVVDNAKGSIWFDTQTSSGSTFYFTLPLNQ</sequence>
<feature type="transmembrane region" description="Helical" evidence="10">
    <location>
        <begin position="290"/>
        <end position="312"/>
    </location>
</feature>
<feature type="domain" description="HAMP" evidence="12">
    <location>
        <begin position="965"/>
        <end position="1017"/>
    </location>
</feature>
<feature type="transmembrane region" description="Helical" evidence="10">
    <location>
        <begin position="219"/>
        <end position="241"/>
    </location>
</feature>
<dbReference type="InterPro" id="IPR003661">
    <property type="entry name" value="HisK_dim/P_dom"/>
</dbReference>
<dbReference type="RefSeq" id="WP_283372168.1">
    <property type="nucleotide sequence ID" value="NZ_JASHID010000035.1"/>
</dbReference>
<dbReference type="InterPro" id="IPR005467">
    <property type="entry name" value="His_kinase_dom"/>
</dbReference>
<name>A0ABT6YVF6_9BACT</name>
<dbReference type="Gene3D" id="3.30.565.10">
    <property type="entry name" value="Histidine kinase-like ATPase, C-terminal domain"/>
    <property type="match status" value="1"/>
</dbReference>
<dbReference type="GO" id="GO:0016301">
    <property type="term" value="F:kinase activity"/>
    <property type="evidence" value="ECO:0007669"/>
    <property type="project" value="UniProtKB-KW"/>
</dbReference>
<evidence type="ECO:0000256" key="1">
    <source>
        <dbReference type="ARBA" id="ARBA00000085"/>
    </source>
</evidence>
<proteinExistence type="predicted"/>
<evidence type="ECO:0000256" key="6">
    <source>
        <dbReference type="ARBA" id="ARBA00022741"/>
    </source>
</evidence>
<keyword evidence="7 13" id="KW-0418">Kinase</keyword>
<reference evidence="13 14" key="1">
    <citation type="submission" date="2023-05" db="EMBL/GenBank/DDBJ databases">
        <title>Novel species of genus Flectobacillus isolated from stream in China.</title>
        <authorList>
            <person name="Lu H."/>
        </authorList>
    </citation>
    <scope>NUCLEOTIDE SEQUENCE [LARGE SCALE GENOMIC DNA]</scope>
    <source>
        <strain evidence="13 14">DC10W</strain>
    </source>
</reference>
<dbReference type="InterPro" id="IPR003594">
    <property type="entry name" value="HATPase_dom"/>
</dbReference>
<feature type="transmembrane region" description="Helical" evidence="10">
    <location>
        <begin position="417"/>
        <end position="450"/>
    </location>
</feature>
<dbReference type="Proteomes" id="UP001236569">
    <property type="component" value="Unassembled WGS sequence"/>
</dbReference>
<dbReference type="PROSITE" id="PS50109">
    <property type="entry name" value="HIS_KIN"/>
    <property type="match status" value="1"/>
</dbReference>
<dbReference type="Pfam" id="PF00512">
    <property type="entry name" value="HisKA"/>
    <property type="match status" value="1"/>
</dbReference>
<dbReference type="InterPro" id="IPR036890">
    <property type="entry name" value="HATPase_C_sf"/>
</dbReference>
<dbReference type="Pfam" id="PF02518">
    <property type="entry name" value="HATPase_c"/>
    <property type="match status" value="1"/>
</dbReference>
<feature type="transmembrane region" description="Helical" evidence="10">
    <location>
        <begin position="940"/>
        <end position="963"/>
    </location>
</feature>
<evidence type="ECO:0000256" key="10">
    <source>
        <dbReference type="SAM" id="Phobius"/>
    </source>
</evidence>
<dbReference type="InterPro" id="IPR036097">
    <property type="entry name" value="HisK_dim/P_sf"/>
</dbReference>
<keyword evidence="10" id="KW-0472">Membrane</keyword>
<dbReference type="PROSITE" id="PS50885">
    <property type="entry name" value="HAMP"/>
    <property type="match status" value="1"/>
</dbReference>
<dbReference type="Gene3D" id="6.10.340.10">
    <property type="match status" value="1"/>
</dbReference>
<keyword evidence="10" id="KW-1133">Transmembrane helix</keyword>
<feature type="transmembrane region" description="Helical" evidence="10">
    <location>
        <begin position="383"/>
        <end position="405"/>
    </location>
</feature>
<evidence type="ECO:0000256" key="8">
    <source>
        <dbReference type="ARBA" id="ARBA00022840"/>
    </source>
</evidence>
<protein>
    <recommendedName>
        <fullName evidence="3">histidine kinase</fullName>
        <ecNumber evidence="3">2.7.13.3</ecNumber>
    </recommendedName>
</protein>
<feature type="transmembrane region" description="Helical" evidence="10">
    <location>
        <begin position="775"/>
        <end position="796"/>
    </location>
</feature>
<organism evidence="13 14">
    <name type="scientific">Flectobacillus longus</name>
    <dbReference type="NCBI Taxonomy" id="2984207"/>
    <lineage>
        <taxon>Bacteria</taxon>
        <taxon>Pseudomonadati</taxon>
        <taxon>Bacteroidota</taxon>
        <taxon>Cytophagia</taxon>
        <taxon>Cytophagales</taxon>
        <taxon>Flectobacillaceae</taxon>
        <taxon>Flectobacillus</taxon>
    </lineage>
</organism>
<dbReference type="EC" id="2.7.13.3" evidence="3"/>
<feature type="transmembrane region" description="Helical" evidence="10">
    <location>
        <begin position="333"/>
        <end position="360"/>
    </location>
</feature>
<feature type="transmembrane region" description="Helical" evidence="10">
    <location>
        <begin position="470"/>
        <end position="488"/>
    </location>
</feature>
<dbReference type="PANTHER" id="PTHR43065:SF10">
    <property type="entry name" value="PEROXIDE STRESS-ACTIVATED HISTIDINE KINASE MAK3"/>
    <property type="match status" value="1"/>
</dbReference>
<keyword evidence="14" id="KW-1185">Reference proteome</keyword>
<comment type="subcellular location">
    <subcellularLocation>
        <location evidence="2">Membrane</location>
    </subcellularLocation>
</comment>
<evidence type="ECO:0000256" key="2">
    <source>
        <dbReference type="ARBA" id="ARBA00004370"/>
    </source>
</evidence>
<comment type="caution">
    <text evidence="13">The sequence shown here is derived from an EMBL/GenBank/DDBJ whole genome shotgun (WGS) entry which is preliminary data.</text>
</comment>
<dbReference type="EMBL" id="JASHID010000035">
    <property type="protein sequence ID" value="MDI9867540.1"/>
    <property type="molecule type" value="Genomic_DNA"/>
</dbReference>
<dbReference type="InterPro" id="IPR003660">
    <property type="entry name" value="HAMP_dom"/>
</dbReference>
<accession>A0ABT6YVF6</accession>
<dbReference type="InterPro" id="IPR004358">
    <property type="entry name" value="Sig_transdc_His_kin-like_C"/>
</dbReference>
<evidence type="ECO:0000256" key="5">
    <source>
        <dbReference type="ARBA" id="ARBA00022679"/>
    </source>
</evidence>
<keyword evidence="6" id="KW-0547">Nucleotide-binding</keyword>
<feature type="transmembrane region" description="Helical" evidence="10">
    <location>
        <begin position="250"/>
        <end position="270"/>
    </location>
</feature>